<dbReference type="PANTHER" id="PTHR33164">
    <property type="entry name" value="TRANSCRIPTIONAL REGULATOR, MARR FAMILY"/>
    <property type="match status" value="1"/>
</dbReference>
<dbReference type="InterPro" id="IPR036390">
    <property type="entry name" value="WH_DNA-bd_sf"/>
</dbReference>
<gene>
    <name evidence="2" type="ORF">LX15_003108</name>
</gene>
<reference evidence="2 3" key="1">
    <citation type="submission" date="2022-06" db="EMBL/GenBank/DDBJ databases">
        <title>Genomic Encyclopedia of Archaeal and Bacterial Type Strains, Phase II (KMG-II): from individual species to whole genera.</title>
        <authorList>
            <person name="Goeker M."/>
        </authorList>
    </citation>
    <scope>NUCLEOTIDE SEQUENCE [LARGE SCALE GENOMIC DNA]</scope>
    <source>
        <strain evidence="2 3">DSM 40477</strain>
    </source>
</reference>
<sequence>MTEENERLTLLLDLLSTRNALVRRFDAELASYGLGLTDFVILLRLARSPRIRRVDLAEQVGLSPSGVTRALVPLERLGLVARERDERDARLGPAVLTPLGERSLAEAAKTVRRVADAVLGADWTEDDLTAFASALGRTRSAAEGRTP</sequence>
<dbReference type="SMART" id="SM00347">
    <property type="entry name" value="HTH_MARR"/>
    <property type="match status" value="1"/>
</dbReference>
<keyword evidence="2" id="KW-0238">DNA-binding</keyword>
<dbReference type="PANTHER" id="PTHR33164:SF57">
    <property type="entry name" value="MARR-FAMILY TRANSCRIPTIONAL REGULATOR"/>
    <property type="match status" value="1"/>
</dbReference>
<dbReference type="SUPFAM" id="SSF46785">
    <property type="entry name" value="Winged helix' DNA-binding domain"/>
    <property type="match status" value="1"/>
</dbReference>
<dbReference type="Pfam" id="PF01047">
    <property type="entry name" value="MarR"/>
    <property type="match status" value="1"/>
</dbReference>
<dbReference type="InterPro" id="IPR000485">
    <property type="entry name" value="AsnC-type_HTH_dom"/>
</dbReference>
<accession>A0ABT1HV82</accession>
<dbReference type="PRINTS" id="PR00033">
    <property type="entry name" value="HTHASNC"/>
</dbReference>
<comment type="caution">
    <text evidence="2">The sequence shown here is derived from an EMBL/GenBank/DDBJ whole genome shotgun (WGS) entry which is preliminary data.</text>
</comment>
<evidence type="ECO:0000259" key="1">
    <source>
        <dbReference type="PROSITE" id="PS50995"/>
    </source>
</evidence>
<dbReference type="EMBL" id="JAMTCP010000016">
    <property type="protein sequence ID" value="MCP2259407.1"/>
    <property type="molecule type" value="Genomic_DNA"/>
</dbReference>
<dbReference type="Proteomes" id="UP001205311">
    <property type="component" value="Unassembled WGS sequence"/>
</dbReference>
<organism evidence="2 3">
    <name type="scientific">Streptoalloteichus tenebrarius (strain ATCC 17920 / DSM 40477 / JCM 4838 / CBS 697.72 / NBRC 16177 / NCIMB 11028 / NRRL B-12390 / A12253. 1 / ISP 5477)</name>
    <name type="common">Streptomyces tenebrarius</name>
    <dbReference type="NCBI Taxonomy" id="1933"/>
    <lineage>
        <taxon>Bacteria</taxon>
        <taxon>Bacillati</taxon>
        <taxon>Actinomycetota</taxon>
        <taxon>Actinomycetes</taxon>
        <taxon>Pseudonocardiales</taxon>
        <taxon>Pseudonocardiaceae</taxon>
        <taxon>Streptoalloteichus</taxon>
    </lineage>
</organism>
<dbReference type="InterPro" id="IPR039422">
    <property type="entry name" value="MarR/SlyA-like"/>
</dbReference>
<dbReference type="GO" id="GO:0003677">
    <property type="term" value="F:DNA binding"/>
    <property type="evidence" value="ECO:0007669"/>
    <property type="project" value="UniProtKB-KW"/>
</dbReference>
<name>A0ABT1HV82_STRSD</name>
<evidence type="ECO:0000313" key="3">
    <source>
        <dbReference type="Proteomes" id="UP001205311"/>
    </source>
</evidence>
<feature type="domain" description="HTH marR-type" evidence="1">
    <location>
        <begin position="7"/>
        <end position="140"/>
    </location>
</feature>
<evidence type="ECO:0000313" key="2">
    <source>
        <dbReference type="EMBL" id="MCP2259407.1"/>
    </source>
</evidence>
<proteinExistence type="predicted"/>
<dbReference type="Gene3D" id="1.10.10.10">
    <property type="entry name" value="Winged helix-like DNA-binding domain superfamily/Winged helix DNA-binding domain"/>
    <property type="match status" value="1"/>
</dbReference>
<protein>
    <submittedName>
        <fullName evidence="2">DNA-binding transcriptional regulator, MarR family</fullName>
    </submittedName>
</protein>
<dbReference type="InterPro" id="IPR036388">
    <property type="entry name" value="WH-like_DNA-bd_sf"/>
</dbReference>
<dbReference type="PROSITE" id="PS50995">
    <property type="entry name" value="HTH_MARR_2"/>
    <property type="match status" value="1"/>
</dbReference>
<keyword evidence="3" id="KW-1185">Reference proteome</keyword>
<dbReference type="InterPro" id="IPR000835">
    <property type="entry name" value="HTH_MarR-typ"/>
</dbReference>
<dbReference type="RefSeq" id="WP_253670297.1">
    <property type="nucleotide sequence ID" value="NZ_JAMTCP010000016.1"/>
</dbReference>